<reference evidence="1 2" key="1">
    <citation type="journal article" date="2023" name="bioRxiv">
        <title>Conserved and derived expression patterns and positive selection on dental genes reveal complex evolutionary context of ever-growing rodent molars.</title>
        <authorList>
            <person name="Calamari Z.T."/>
            <person name="Song A."/>
            <person name="Cohen E."/>
            <person name="Akter M."/>
            <person name="Roy R.D."/>
            <person name="Hallikas O."/>
            <person name="Christensen M.M."/>
            <person name="Li P."/>
            <person name="Marangoni P."/>
            <person name="Jernvall J."/>
            <person name="Klein O.D."/>
        </authorList>
    </citation>
    <scope>NUCLEOTIDE SEQUENCE [LARGE SCALE GENOMIC DNA]</scope>
    <source>
        <strain evidence="1">V071</strain>
    </source>
</reference>
<organism evidence="1 2">
    <name type="scientific">Myodes glareolus</name>
    <name type="common">Bank vole</name>
    <name type="synonym">Clethrionomys glareolus</name>
    <dbReference type="NCBI Taxonomy" id="447135"/>
    <lineage>
        <taxon>Eukaryota</taxon>
        <taxon>Metazoa</taxon>
        <taxon>Chordata</taxon>
        <taxon>Craniata</taxon>
        <taxon>Vertebrata</taxon>
        <taxon>Euteleostomi</taxon>
        <taxon>Mammalia</taxon>
        <taxon>Eutheria</taxon>
        <taxon>Euarchontoglires</taxon>
        <taxon>Glires</taxon>
        <taxon>Rodentia</taxon>
        <taxon>Myomorpha</taxon>
        <taxon>Muroidea</taxon>
        <taxon>Cricetidae</taxon>
        <taxon>Arvicolinae</taxon>
        <taxon>Myodes</taxon>
    </lineage>
</organism>
<evidence type="ECO:0000313" key="2">
    <source>
        <dbReference type="Proteomes" id="UP001488838"/>
    </source>
</evidence>
<dbReference type="AlphaFoldDB" id="A0AAW0JP69"/>
<sequence>HPRASERGDDSCVMSCQAPISHRSNSRAGAGENPEAASVLTHRCGLPVVLVQLVPSRVVSAQSSPHSVLQGIL</sequence>
<keyword evidence="2" id="KW-1185">Reference proteome</keyword>
<protein>
    <submittedName>
        <fullName evidence="1">Uncharacterized protein</fullName>
    </submittedName>
</protein>
<dbReference type="Proteomes" id="UP001488838">
    <property type="component" value="Unassembled WGS sequence"/>
</dbReference>
<evidence type="ECO:0000313" key="1">
    <source>
        <dbReference type="EMBL" id="KAK7828044.1"/>
    </source>
</evidence>
<dbReference type="EMBL" id="JBBHLL010000028">
    <property type="protein sequence ID" value="KAK7828044.1"/>
    <property type="molecule type" value="Genomic_DNA"/>
</dbReference>
<gene>
    <name evidence="1" type="ORF">U0070_013670</name>
</gene>
<feature type="non-terminal residue" evidence="1">
    <location>
        <position position="1"/>
    </location>
</feature>
<accession>A0AAW0JP69</accession>
<name>A0AAW0JP69_MYOGA</name>
<comment type="caution">
    <text evidence="1">The sequence shown here is derived from an EMBL/GenBank/DDBJ whole genome shotgun (WGS) entry which is preliminary data.</text>
</comment>
<proteinExistence type="predicted"/>